<protein>
    <recommendedName>
        <fullName evidence="4">BTB domain-containing protein</fullName>
    </recommendedName>
</protein>
<evidence type="ECO:0000313" key="2">
    <source>
        <dbReference type="EMBL" id="CAI6338348.1"/>
    </source>
</evidence>
<dbReference type="EMBL" id="CAOQHR010000008">
    <property type="protein sequence ID" value="CAI6338348.1"/>
    <property type="molecule type" value="Genomic_DNA"/>
</dbReference>
<sequence>MPGVVHQIDPAADTVLLLKNPGAPFAVWKTVHSDDEVTMSAQDEGGTFENDESEVEMEEDNETESQHESSDDKAVRYLVSSRHLTFASGYFKSSLGRVGWMEGHPSEADGMYHLTTTDWDPEALLIMLNILHLQNRKVPQTLSLEMIAKMAVLADYYRCGEAMETFTDKWLTGAAQSSPIPWTYSRELVLWVCIAWVFKRSVEFSCATRRIIYRNQKSTVNDMGLPIPTVILDKTEHERYRNLNNVFDCVQAWSDTWRDPCYQCTKWGASSFPCASMLLGALTIEMHRLGYITPRPEIPFNYLSVALVCQQIRDFAEPRWYSEMHSYGRADHVCSLEETVKKDVVKIKNKLAGLKMDEFKDRAEDADAVTTTAIL</sequence>
<evidence type="ECO:0000256" key="1">
    <source>
        <dbReference type="SAM" id="MobiDB-lite"/>
    </source>
</evidence>
<accession>A0A9W4UKK0</accession>
<evidence type="ECO:0008006" key="4">
    <source>
        <dbReference type="Google" id="ProtNLM"/>
    </source>
</evidence>
<dbReference type="OrthoDB" id="5326346at2759"/>
<comment type="caution">
    <text evidence="2">The sequence shown here is derived from an EMBL/GenBank/DDBJ whole genome shotgun (WGS) entry which is preliminary data.</text>
</comment>
<name>A0A9W4UKK0_9PLEO</name>
<dbReference type="Proteomes" id="UP001152607">
    <property type="component" value="Unassembled WGS sequence"/>
</dbReference>
<evidence type="ECO:0000313" key="3">
    <source>
        <dbReference type="Proteomes" id="UP001152607"/>
    </source>
</evidence>
<proteinExistence type="predicted"/>
<feature type="region of interest" description="Disordered" evidence="1">
    <location>
        <begin position="39"/>
        <end position="72"/>
    </location>
</feature>
<feature type="compositionally biased region" description="Acidic residues" evidence="1">
    <location>
        <begin position="49"/>
        <end position="63"/>
    </location>
</feature>
<keyword evidence="3" id="KW-1185">Reference proteome</keyword>
<reference evidence="2" key="1">
    <citation type="submission" date="2023-01" db="EMBL/GenBank/DDBJ databases">
        <authorList>
            <person name="Van Ghelder C."/>
            <person name="Rancurel C."/>
        </authorList>
    </citation>
    <scope>NUCLEOTIDE SEQUENCE</scope>
    <source>
        <strain evidence="2">CNCM I-4278</strain>
    </source>
</reference>
<gene>
    <name evidence="2" type="ORF">PDIGIT_LOCUS11476</name>
</gene>
<dbReference type="AlphaFoldDB" id="A0A9W4UKK0"/>
<organism evidence="2 3">
    <name type="scientific">Periconia digitata</name>
    <dbReference type="NCBI Taxonomy" id="1303443"/>
    <lineage>
        <taxon>Eukaryota</taxon>
        <taxon>Fungi</taxon>
        <taxon>Dikarya</taxon>
        <taxon>Ascomycota</taxon>
        <taxon>Pezizomycotina</taxon>
        <taxon>Dothideomycetes</taxon>
        <taxon>Pleosporomycetidae</taxon>
        <taxon>Pleosporales</taxon>
        <taxon>Massarineae</taxon>
        <taxon>Periconiaceae</taxon>
        <taxon>Periconia</taxon>
    </lineage>
</organism>